<reference evidence="1 2" key="1">
    <citation type="submission" date="2019-01" db="EMBL/GenBank/DDBJ databases">
        <title>Genomes sequencing and comparative genomics of infectious freshwater microsporidia, Cucumispora dikerogammari and Thelohania contejeani.</title>
        <authorList>
            <person name="Cormier A."/>
            <person name="Giraud I."/>
            <person name="Wattier R."/>
            <person name="Teixeira M."/>
            <person name="Grandjean F."/>
            <person name="Rigaud T."/>
            <person name="Cordaux R."/>
        </authorList>
    </citation>
    <scope>NUCLEOTIDE SEQUENCE [LARGE SCALE GENOMIC DNA]</scope>
    <source>
        <strain evidence="1">T1</strain>
        <tissue evidence="1">Spores</tissue>
    </source>
</reference>
<dbReference type="SUPFAM" id="SSF55073">
    <property type="entry name" value="Nucleotide cyclase"/>
    <property type="match status" value="1"/>
</dbReference>
<sequence length="235" mass="27231">MNSASLGKAIAAFSDRHALLKKKTNILTDNLTKYIYKNEITIEFNEFLFKNLHGYSSIPTYSEKVLVFTDIVNSSSMWNFNEKDMRKSLRLHDECVYNLMKDCDGRIITNEGDAFLIAFENSFSAISFSIKLHLSLERIKWPRGILMHNSCLKLKFNGLRVRQVVTYGFLEKFVTLHGNEFYGGYHLDKIKKLSDKIRHIDLYICKCVNLAPADDKDIFEYINQKGNGINISYQK</sequence>
<proteinExistence type="predicted"/>
<dbReference type="PANTHER" id="PTHR43081">
    <property type="entry name" value="ADENYLATE CYCLASE, TERMINAL-DIFFERENTIATION SPECIFIC-RELATED"/>
    <property type="match status" value="1"/>
</dbReference>
<dbReference type="EMBL" id="SBIQ01000118">
    <property type="protein sequence ID" value="KAF7683184.1"/>
    <property type="molecule type" value="Genomic_DNA"/>
</dbReference>
<dbReference type="PANTHER" id="PTHR43081:SF1">
    <property type="entry name" value="ADENYLATE CYCLASE, TERMINAL-DIFFERENTIATION SPECIFIC"/>
    <property type="match status" value="1"/>
</dbReference>
<gene>
    <name evidence="1" type="primary">cr-1</name>
    <name evidence="1" type="ORF">TCON_1601</name>
</gene>
<dbReference type="Proteomes" id="UP001516464">
    <property type="component" value="Unassembled WGS sequence"/>
</dbReference>
<evidence type="ECO:0000313" key="2">
    <source>
        <dbReference type="Proteomes" id="UP001516464"/>
    </source>
</evidence>
<protein>
    <submittedName>
        <fullName evidence="1">Adenylate cyclase</fullName>
    </submittedName>
</protein>
<keyword evidence="2" id="KW-1185">Reference proteome</keyword>
<dbReference type="InterPro" id="IPR050697">
    <property type="entry name" value="Adenylyl/Guanylyl_Cyclase_3/4"/>
</dbReference>
<accession>A0ABQ7HYF6</accession>
<name>A0ABQ7HYF6_9MICR</name>
<dbReference type="Gene3D" id="3.30.70.1230">
    <property type="entry name" value="Nucleotide cyclase"/>
    <property type="match status" value="1"/>
</dbReference>
<evidence type="ECO:0000313" key="1">
    <source>
        <dbReference type="EMBL" id="KAF7683184.1"/>
    </source>
</evidence>
<comment type="caution">
    <text evidence="1">The sequence shown here is derived from an EMBL/GenBank/DDBJ whole genome shotgun (WGS) entry which is preliminary data.</text>
</comment>
<organism evidence="1 2">
    <name type="scientific">Astathelohania contejeani</name>
    <dbReference type="NCBI Taxonomy" id="164912"/>
    <lineage>
        <taxon>Eukaryota</taxon>
        <taxon>Fungi</taxon>
        <taxon>Fungi incertae sedis</taxon>
        <taxon>Microsporidia</taxon>
        <taxon>Astathelohaniidae</taxon>
        <taxon>Astathelohania</taxon>
    </lineage>
</organism>
<dbReference type="InterPro" id="IPR029787">
    <property type="entry name" value="Nucleotide_cyclase"/>
</dbReference>